<feature type="coiled-coil region" evidence="1">
    <location>
        <begin position="13"/>
        <end position="47"/>
    </location>
</feature>
<keyword evidence="1" id="KW-0175">Coiled coil</keyword>
<dbReference type="RefSeq" id="WP_146924543.1">
    <property type="nucleotide sequence ID" value="NZ_BJUY01000017.1"/>
</dbReference>
<dbReference type="SUPFAM" id="SSF160527">
    <property type="entry name" value="V-type ATPase subunit E-like"/>
    <property type="match status" value="1"/>
</dbReference>
<dbReference type="EMBL" id="BJUY01000017">
    <property type="protein sequence ID" value="GEK91719.1"/>
    <property type="molecule type" value="Genomic_DNA"/>
</dbReference>
<evidence type="ECO:0000256" key="1">
    <source>
        <dbReference type="SAM" id="Coils"/>
    </source>
</evidence>
<dbReference type="InterPro" id="IPR038495">
    <property type="entry name" value="ATPase_E_C"/>
</dbReference>
<sequence length="193" mass="22022">MADLKLLTERVVEKEKTAIRQRVEKARKNAEDEIQAARAKEEQNRIEGKELIDEKSQQRYRIRLNTLEVQKRDNILAAKQRTLSKVLEDANEKLDQVQAPAFKKFLADILAQFKDEGSIELVLGDKTSELVTQEWIDQTTGPGLKATLSDRTVADRAGVLVEKEGIEYNFLFNALIEDARSELIPIIAKELFN</sequence>
<accession>A0A511AU51</accession>
<protein>
    <submittedName>
        <fullName evidence="2">V-type ATPase subunit E</fullName>
    </submittedName>
</protein>
<evidence type="ECO:0000313" key="2">
    <source>
        <dbReference type="EMBL" id="GEK91719.1"/>
    </source>
</evidence>
<reference evidence="2 3" key="1">
    <citation type="submission" date="2019-07" db="EMBL/GenBank/DDBJ databases">
        <title>Whole genome shotgun sequence of Alkalibacterium kapii NBRC 103247.</title>
        <authorList>
            <person name="Hosoyama A."/>
            <person name="Uohara A."/>
            <person name="Ohji S."/>
            <person name="Ichikawa N."/>
        </authorList>
    </citation>
    <scope>NUCLEOTIDE SEQUENCE [LARGE SCALE GENOMIC DNA]</scope>
    <source>
        <strain evidence="2 3">NBRC 103247</strain>
    </source>
</reference>
<dbReference type="Gene3D" id="3.30.2320.30">
    <property type="entry name" value="ATP synthase, E subunit, C-terminal"/>
    <property type="match status" value="1"/>
</dbReference>
<organism evidence="2 3">
    <name type="scientific">Alkalibacterium kapii</name>
    <dbReference type="NCBI Taxonomy" id="426704"/>
    <lineage>
        <taxon>Bacteria</taxon>
        <taxon>Bacillati</taxon>
        <taxon>Bacillota</taxon>
        <taxon>Bacilli</taxon>
        <taxon>Lactobacillales</taxon>
        <taxon>Carnobacteriaceae</taxon>
        <taxon>Alkalibacterium</taxon>
    </lineage>
</organism>
<keyword evidence="3" id="KW-1185">Reference proteome</keyword>
<comment type="caution">
    <text evidence="2">The sequence shown here is derived from an EMBL/GenBank/DDBJ whole genome shotgun (WGS) entry which is preliminary data.</text>
</comment>
<name>A0A511AU51_9LACT</name>
<dbReference type="OrthoDB" id="2166166at2"/>
<dbReference type="AlphaFoldDB" id="A0A511AU51"/>
<proteinExistence type="predicted"/>
<dbReference type="Proteomes" id="UP000321662">
    <property type="component" value="Unassembled WGS sequence"/>
</dbReference>
<evidence type="ECO:0000313" key="3">
    <source>
        <dbReference type="Proteomes" id="UP000321662"/>
    </source>
</evidence>
<gene>
    <name evidence="2" type="ORF">AKA01nite_13410</name>
</gene>